<feature type="domain" description="Retrotransposon gag" evidence="2">
    <location>
        <begin position="85"/>
        <end position="178"/>
    </location>
</feature>
<sequence length="395" mass="44057">MSARRGARGRGRGRESVRAELSALSHVPIIGVEEAPTSPVGKNEQYNRAAGDDALSLAMLRILERATKRIMEDLDCSPEQKLKGAVSLLKEEAYQWWLTVKEDTQPEQVTWEFFKAAFQGKYLGASYVDIRRKEFLNLTQGNKSVAEYEAEFLRLNRYARVMVAMDYEHCVRFEDGLRDSLRVLIALQREQVFSEFVEKAKIAEEVKRTECLYREKEMGKNKREVETPGIGQRIRARARVNGPIRVGPPAANPGDQELPKMLAQVPIAGRGGAQPLRGGQLPPRCRGQAKGGNSNGRGHEAPGKNTGHAKVRQPALVYAARHREDGDALDVITGMFFIYELPYTALIDIGSTHSYVACNMTEPLGDMFEITSNEMTVISSLGQSMGLNKLFREVS</sequence>
<dbReference type="PANTHER" id="PTHR34482">
    <property type="entry name" value="DNA DAMAGE-INDUCIBLE PROTEIN 1-LIKE"/>
    <property type="match status" value="1"/>
</dbReference>
<evidence type="ECO:0000313" key="4">
    <source>
        <dbReference type="RefSeq" id="XP_040942231.1"/>
    </source>
</evidence>
<gene>
    <name evidence="4" type="primary">LOC121213519</name>
</gene>
<evidence type="ECO:0000256" key="1">
    <source>
        <dbReference type="SAM" id="MobiDB-lite"/>
    </source>
</evidence>
<accession>A0ABM2ZHT1</accession>
<reference evidence="3" key="1">
    <citation type="journal article" date="2020" name="Nat. Genet.">
        <title>Genomic diversifications of five Gossypium allopolyploid species and their impact on cotton improvement.</title>
        <authorList>
            <person name="Chen Z.J."/>
            <person name="Sreedasyam A."/>
            <person name="Ando A."/>
            <person name="Song Q."/>
            <person name="De Santiago L.M."/>
            <person name="Hulse-Kemp A.M."/>
            <person name="Ding M."/>
            <person name="Ye W."/>
            <person name="Kirkbride R.C."/>
            <person name="Jenkins J."/>
            <person name="Plott C."/>
            <person name="Lovell J."/>
            <person name="Lin Y.M."/>
            <person name="Vaughn R."/>
            <person name="Liu B."/>
            <person name="Simpson S."/>
            <person name="Scheffler B.E."/>
            <person name="Wen L."/>
            <person name="Saski C.A."/>
            <person name="Grover C.E."/>
            <person name="Hu G."/>
            <person name="Conover J.L."/>
            <person name="Carlson J.W."/>
            <person name="Shu S."/>
            <person name="Boston L.B."/>
            <person name="Williams M."/>
            <person name="Peterson D.G."/>
            <person name="McGee K."/>
            <person name="Jones D.C."/>
            <person name="Wendel J.F."/>
            <person name="Stelly D.M."/>
            <person name="Grimwood J."/>
            <person name="Schmutz J."/>
        </authorList>
    </citation>
    <scope>NUCLEOTIDE SEQUENCE [LARGE SCALE GENOMIC DNA]</scope>
    <source>
        <strain evidence="3">cv. TM-1</strain>
    </source>
</reference>
<proteinExistence type="predicted"/>
<feature type="region of interest" description="Disordered" evidence="1">
    <location>
        <begin position="271"/>
        <end position="310"/>
    </location>
</feature>
<protein>
    <recommendedName>
        <fullName evidence="2">Retrotransposon gag domain-containing protein</fullName>
    </recommendedName>
</protein>
<dbReference type="Pfam" id="PF08284">
    <property type="entry name" value="RVP_2"/>
    <property type="match status" value="1"/>
</dbReference>
<reference evidence="4" key="2">
    <citation type="submission" date="2025-08" db="UniProtKB">
        <authorList>
            <consortium name="RefSeq"/>
        </authorList>
    </citation>
    <scope>IDENTIFICATION</scope>
</reference>
<dbReference type="InterPro" id="IPR005162">
    <property type="entry name" value="Retrotrans_gag_dom"/>
</dbReference>
<dbReference type="PANTHER" id="PTHR34482:SF36">
    <property type="entry name" value="RETROTRANSPOSON GAG DOMAIN-CONTAINING PROTEIN"/>
    <property type="match status" value="1"/>
</dbReference>
<keyword evidence="3" id="KW-1185">Reference proteome</keyword>
<evidence type="ECO:0000259" key="2">
    <source>
        <dbReference type="Pfam" id="PF03732"/>
    </source>
</evidence>
<dbReference type="Pfam" id="PF03732">
    <property type="entry name" value="Retrotrans_gag"/>
    <property type="match status" value="1"/>
</dbReference>
<name>A0ABM2ZHT1_GOSHI</name>
<organism evidence="3 4">
    <name type="scientific">Gossypium hirsutum</name>
    <name type="common">Upland cotton</name>
    <name type="synonym">Gossypium mexicanum</name>
    <dbReference type="NCBI Taxonomy" id="3635"/>
    <lineage>
        <taxon>Eukaryota</taxon>
        <taxon>Viridiplantae</taxon>
        <taxon>Streptophyta</taxon>
        <taxon>Embryophyta</taxon>
        <taxon>Tracheophyta</taxon>
        <taxon>Spermatophyta</taxon>
        <taxon>Magnoliopsida</taxon>
        <taxon>eudicotyledons</taxon>
        <taxon>Gunneridae</taxon>
        <taxon>Pentapetalae</taxon>
        <taxon>rosids</taxon>
        <taxon>malvids</taxon>
        <taxon>Malvales</taxon>
        <taxon>Malvaceae</taxon>
        <taxon>Malvoideae</taxon>
        <taxon>Gossypium</taxon>
    </lineage>
</organism>
<evidence type="ECO:0000313" key="3">
    <source>
        <dbReference type="Proteomes" id="UP000818029"/>
    </source>
</evidence>
<dbReference type="GeneID" id="121213519"/>
<dbReference type="RefSeq" id="XP_040942231.1">
    <property type="nucleotide sequence ID" value="XM_041086297.1"/>
</dbReference>
<dbReference type="Proteomes" id="UP000818029">
    <property type="component" value="Chromosome A01"/>
</dbReference>